<name>A0A0M3I8K0_ASCLU</name>
<proteinExistence type="predicted"/>
<protein>
    <submittedName>
        <fullName evidence="2">Uncharacterized protein</fullName>
    </submittedName>
</protein>
<sequence length="75" mass="8213">MTSKFNVGNPLKYASRTLPTTTSYAHSHCAAGTVNDDRTGAFWLIVTQIADDDVASARPLQHQSTKTHIRIKSIV</sequence>
<accession>A0A0M3I8K0</accession>
<evidence type="ECO:0000313" key="2">
    <source>
        <dbReference type="WBParaSite" id="ALUE_0001368401-mRNA-1"/>
    </source>
</evidence>
<organism evidence="1 2">
    <name type="scientific">Ascaris lumbricoides</name>
    <name type="common">Giant roundworm</name>
    <dbReference type="NCBI Taxonomy" id="6252"/>
    <lineage>
        <taxon>Eukaryota</taxon>
        <taxon>Metazoa</taxon>
        <taxon>Ecdysozoa</taxon>
        <taxon>Nematoda</taxon>
        <taxon>Chromadorea</taxon>
        <taxon>Rhabditida</taxon>
        <taxon>Spirurina</taxon>
        <taxon>Ascaridomorpha</taxon>
        <taxon>Ascaridoidea</taxon>
        <taxon>Ascarididae</taxon>
        <taxon>Ascaris</taxon>
    </lineage>
</organism>
<dbReference type="WBParaSite" id="ALUE_0001368401-mRNA-1">
    <property type="protein sequence ID" value="ALUE_0001368401-mRNA-1"/>
    <property type="gene ID" value="ALUE_0001368401"/>
</dbReference>
<evidence type="ECO:0000313" key="1">
    <source>
        <dbReference type="Proteomes" id="UP000036681"/>
    </source>
</evidence>
<dbReference type="AlphaFoldDB" id="A0A0M3I8K0"/>
<reference evidence="2" key="1">
    <citation type="submission" date="2017-02" db="UniProtKB">
        <authorList>
            <consortium name="WormBaseParasite"/>
        </authorList>
    </citation>
    <scope>IDENTIFICATION</scope>
</reference>
<keyword evidence="1" id="KW-1185">Reference proteome</keyword>
<dbReference type="Proteomes" id="UP000036681">
    <property type="component" value="Unplaced"/>
</dbReference>